<dbReference type="Proteomes" id="UP000612352">
    <property type="component" value="Unassembled WGS sequence"/>
</dbReference>
<feature type="domain" description="N-acetyltransferase" evidence="2">
    <location>
        <begin position="15"/>
        <end position="180"/>
    </location>
</feature>
<gene>
    <name evidence="3" type="ORF">I8D64_10475</name>
</gene>
<organism evidence="3 4">
    <name type="scientific">Brachybacterium halotolerans</name>
    <dbReference type="NCBI Taxonomy" id="2795215"/>
    <lineage>
        <taxon>Bacteria</taxon>
        <taxon>Bacillati</taxon>
        <taxon>Actinomycetota</taxon>
        <taxon>Actinomycetes</taxon>
        <taxon>Micrococcales</taxon>
        <taxon>Dermabacteraceae</taxon>
        <taxon>Brachybacterium</taxon>
    </lineage>
</organism>
<evidence type="ECO:0000259" key="2">
    <source>
        <dbReference type="Pfam" id="PF13302"/>
    </source>
</evidence>
<dbReference type="Pfam" id="PF13302">
    <property type="entry name" value="Acetyltransf_3"/>
    <property type="match status" value="1"/>
</dbReference>
<reference evidence="3 4" key="1">
    <citation type="submission" date="2020-12" db="EMBL/GenBank/DDBJ databases">
        <title>Brachybacterium sp. MASK1Z-5, whole genome shotgun sequence.</title>
        <authorList>
            <person name="Tuo L."/>
        </authorList>
    </citation>
    <scope>NUCLEOTIDE SEQUENCE [LARGE SCALE GENOMIC DNA]</scope>
    <source>
        <strain evidence="3 4">MASK1Z-5</strain>
    </source>
</reference>
<proteinExistence type="predicted"/>
<name>A0ABS1BB18_9MICO</name>
<evidence type="ECO:0000313" key="4">
    <source>
        <dbReference type="Proteomes" id="UP000612352"/>
    </source>
</evidence>
<evidence type="ECO:0000256" key="1">
    <source>
        <dbReference type="SAM" id="MobiDB-lite"/>
    </source>
</evidence>
<dbReference type="InterPro" id="IPR000182">
    <property type="entry name" value="GNAT_dom"/>
</dbReference>
<keyword evidence="4" id="KW-1185">Reference proteome</keyword>
<feature type="compositionally biased region" description="Basic and acidic residues" evidence="1">
    <location>
        <begin position="220"/>
        <end position="247"/>
    </location>
</feature>
<dbReference type="Gene3D" id="3.40.630.30">
    <property type="match status" value="1"/>
</dbReference>
<feature type="region of interest" description="Disordered" evidence="1">
    <location>
        <begin position="219"/>
        <end position="247"/>
    </location>
</feature>
<protein>
    <submittedName>
        <fullName evidence="3">GNAT family N-acetyltransferase</fullName>
    </submittedName>
</protein>
<feature type="region of interest" description="Disordered" evidence="1">
    <location>
        <begin position="176"/>
        <end position="196"/>
    </location>
</feature>
<dbReference type="EMBL" id="JAEDAJ010000005">
    <property type="protein sequence ID" value="MBK0331830.1"/>
    <property type="molecule type" value="Genomic_DNA"/>
</dbReference>
<dbReference type="InterPro" id="IPR016181">
    <property type="entry name" value="Acyl_CoA_acyltransferase"/>
</dbReference>
<accession>A0ABS1BB18</accession>
<feature type="compositionally biased region" description="Basic and acidic residues" evidence="1">
    <location>
        <begin position="186"/>
        <end position="196"/>
    </location>
</feature>
<comment type="caution">
    <text evidence="3">The sequence shown here is derived from an EMBL/GenBank/DDBJ whole genome shotgun (WGS) entry which is preliminary data.</text>
</comment>
<sequence length="247" mass="27156">MARVEDVDRRGRSVRLERLERSHAGAILAGQDRVLAREVFGCRWELAELAEFLERAERWSTDGPVREFAARQVAGGDVDIDTGPGMNAGTGADAGTDAHPRSACGEIVGGGGLHLLGPGLERGQADMSYWVLAPHRRHGWGAAIARALRDTARSDPRICTLVLRIAPENVASQHVARGAGAWPTGRSERHPGDASRRVERWELDLDDEPDFDLDVDLDLDPDRDLDLDDREAGTARLRWHDDPSDRP</sequence>
<dbReference type="RefSeq" id="WP_200502527.1">
    <property type="nucleotide sequence ID" value="NZ_JAEDAJ010000005.1"/>
</dbReference>
<dbReference type="SUPFAM" id="SSF55729">
    <property type="entry name" value="Acyl-CoA N-acyltransferases (Nat)"/>
    <property type="match status" value="1"/>
</dbReference>
<evidence type="ECO:0000313" key="3">
    <source>
        <dbReference type="EMBL" id="MBK0331830.1"/>
    </source>
</evidence>